<evidence type="ECO:0000313" key="1">
    <source>
        <dbReference type="EMBL" id="AXH74548.1"/>
    </source>
</evidence>
<reference evidence="1 2" key="1">
    <citation type="submission" date="2018-07" db="EMBL/GenBank/DDBJ databases">
        <title>Uncovering a Universe of Circular DNA Viruses in Animal Metagenomes.</title>
        <authorList>
            <person name="Tisza M."/>
            <person name="Buck C."/>
            <person name="Pastrana D."/>
            <person name="Welch N."/>
            <person name="Peretti A."/>
        </authorList>
    </citation>
    <scope>NUCLEOTIDE SEQUENCE [LARGE SCALE GENOMIC DNA]</scope>
    <source>
        <strain evidence="1">Ctbg_1</strain>
    </source>
</reference>
<dbReference type="Proteomes" id="UP000257554">
    <property type="component" value="Segment"/>
</dbReference>
<dbReference type="GO" id="GO:0006629">
    <property type="term" value="P:lipid metabolic process"/>
    <property type="evidence" value="ECO:0007669"/>
    <property type="project" value="InterPro"/>
</dbReference>
<dbReference type="GO" id="GO:0008081">
    <property type="term" value="F:phosphoric diester hydrolase activity"/>
    <property type="evidence" value="ECO:0007669"/>
    <property type="project" value="InterPro"/>
</dbReference>
<organism evidence="1 2">
    <name type="scientific">crAssphage sp. isolate ctbg_1</name>
    <dbReference type="NCBI Taxonomy" id="2989854"/>
    <lineage>
        <taxon>Viruses</taxon>
        <taxon>Duplodnaviria</taxon>
        <taxon>Heunggongvirae</taxon>
        <taxon>Uroviricota</taxon>
        <taxon>Caudoviricetes</taxon>
        <taxon>Crassvirales</taxon>
        <taxon>Intestiviridae</taxon>
        <taxon>Crudevirinae</taxon>
        <taxon>Whopevirus</taxon>
        <taxon>Whopevirus animalis</taxon>
    </lineage>
</organism>
<keyword evidence="2" id="KW-1185">Reference proteome</keyword>
<dbReference type="Gene3D" id="3.20.20.190">
    <property type="entry name" value="Phosphatidylinositol (PI) phosphodiesterase"/>
    <property type="match status" value="1"/>
</dbReference>
<dbReference type="GeneID" id="76971844"/>
<sequence length="204" mass="24694">MDKQSYRRMNQLPTYVVSGTHNSFSYLPVKQWWLRPFAFIAKCQDKPIHFQILEHNALDIRVCFENNKIHFAHGVITYKGEVTEILKDSLEYYNHMRCGYVRVILEKYTDDNIDMQNILFRNFCQWLKVSFPNVKFYGGNYKKTWERIYDFKSDVNENIIQYISSMAADARWYEKICPRLYAKRMNHVNRKKVKDKCIHLFDFI</sequence>
<dbReference type="EMBL" id="MH616963">
    <property type="protein sequence ID" value="AXH74548.1"/>
    <property type="molecule type" value="Genomic_DNA"/>
</dbReference>
<dbReference type="RefSeq" id="YP_010097631.1">
    <property type="nucleotide sequence ID" value="NC_055760.1"/>
</dbReference>
<proteinExistence type="predicted"/>
<name>A0A345MT48_9CAUD</name>
<dbReference type="InterPro" id="IPR017946">
    <property type="entry name" value="PLC-like_Pdiesterase_TIM-brl"/>
</dbReference>
<protein>
    <submittedName>
        <fullName evidence="1">Uncharacterized protein</fullName>
    </submittedName>
</protein>
<accession>A0A345MT48</accession>
<dbReference type="SUPFAM" id="SSF51695">
    <property type="entry name" value="PLC-like phosphodiesterases"/>
    <property type="match status" value="1"/>
</dbReference>
<evidence type="ECO:0000313" key="2">
    <source>
        <dbReference type="Proteomes" id="UP000257554"/>
    </source>
</evidence>